<keyword evidence="2" id="KW-1185">Reference proteome</keyword>
<evidence type="ECO:0000313" key="2">
    <source>
        <dbReference type="Proteomes" id="UP000024635"/>
    </source>
</evidence>
<organism evidence="1 2">
    <name type="scientific">Ancylostoma ceylanicum</name>
    <dbReference type="NCBI Taxonomy" id="53326"/>
    <lineage>
        <taxon>Eukaryota</taxon>
        <taxon>Metazoa</taxon>
        <taxon>Ecdysozoa</taxon>
        <taxon>Nematoda</taxon>
        <taxon>Chromadorea</taxon>
        <taxon>Rhabditida</taxon>
        <taxon>Rhabditina</taxon>
        <taxon>Rhabditomorpha</taxon>
        <taxon>Strongyloidea</taxon>
        <taxon>Ancylostomatidae</taxon>
        <taxon>Ancylostomatinae</taxon>
        <taxon>Ancylostoma</taxon>
    </lineage>
</organism>
<gene>
    <name evidence="1" type="primary">Acey_s0111.g228</name>
    <name evidence="1" type="ORF">Y032_0111g228</name>
</gene>
<name>A0A016TEA7_9BILA</name>
<reference evidence="2" key="1">
    <citation type="journal article" date="2015" name="Nat. Genet.">
        <title>The genome and transcriptome of the zoonotic hookworm Ancylostoma ceylanicum identify infection-specific gene families.</title>
        <authorList>
            <person name="Schwarz E.M."/>
            <person name="Hu Y."/>
            <person name="Antoshechkin I."/>
            <person name="Miller M.M."/>
            <person name="Sternberg P.W."/>
            <person name="Aroian R.V."/>
        </authorList>
    </citation>
    <scope>NUCLEOTIDE SEQUENCE</scope>
    <source>
        <strain evidence="2">HY135</strain>
    </source>
</reference>
<proteinExistence type="predicted"/>
<dbReference type="AlphaFoldDB" id="A0A016TEA7"/>
<dbReference type="EMBL" id="JARK01001447">
    <property type="protein sequence ID" value="EYC00980.1"/>
    <property type="molecule type" value="Genomic_DNA"/>
</dbReference>
<dbReference type="Proteomes" id="UP000024635">
    <property type="component" value="Unassembled WGS sequence"/>
</dbReference>
<evidence type="ECO:0000313" key="1">
    <source>
        <dbReference type="EMBL" id="EYC00980.1"/>
    </source>
</evidence>
<comment type="caution">
    <text evidence="1">The sequence shown here is derived from an EMBL/GenBank/DDBJ whole genome shotgun (WGS) entry which is preliminary data.</text>
</comment>
<accession>A0A016TEA7</accession>
<sequence length="96" mass="10393">MLFPTELTDLPADTTAVAIADKVTTGAHSGLTDCKYASMNSRFDAAFLNSVLAHCGSQPIVILLCLYDAVGLRWPASAMPTFPSFSLLVLRWRPHP</sequence>
<protein>
    <submittedName>
        <fullName evidence="1">Uncharacterized protein</fullName>
    </submittedName>
</protein>